<evidence type="ECO:0000313" key="3">
    <source>
        <dbReference type="Proteomes" id="UP000053864"/>
    </source>
</evidence>
<name>W2JNY1_PHYNI</name>
<dbReference type="EMBL" id="KI671006">
    <property type="protein sequence ID" value="ETL48115.1"/>
    <property type="molecule type" value="Genomic_DNA"/>
</dbReference>
<dbReference type="Proteomes" id="UP000053864">
    <property type="component" value="Unassembled WGS sequence"/>
</dbReference>
<accession>W2JNY1</accession>
<dbReference type="AlphaFoldDB" id="W2JNY1"/>
<reference evidence="2" key="1">
    <citation type="submission" date="2013-11" db="EMBL/GenBank/DDBJ databases">
        <title>The Genome Sequence of Phytophthora parasitica CHvinca01.</title>
        <authorList>
            <consortium name="The Broad Institute Genomics Platform"/>
            <person name="Russ C."/>
            <person name="Tyler B."/>
            <person name="Panabieres F."/>
            <person name="Shan W."/>
            <person name="Tripathy S."/>
            <person name="Grunwald N."/>
            <person name="Machado M."/>
            <person name="Johnson C.S."/>
            <person name="Arredondo F."/>
            <person name="Hong C."/>
            <person name="Coffey M."/>
            <person name="Young S.K."/>
            <person name="Zeng Q."/>
            <person name="Gargeya S."/>
            <person name="Fitzgerald M."/>
            <person name="Abouelleil A."/>
            <person name="Alvarado L."/>
            <person name="Chapman S.B."/>
            <person name="Gainer-Dewar J."/>
            <person name="Goldberg J."/>
            <person name="Griggs A."/>
            <person name="Gujja S."/>
            <person name="Hansen M."/>
            <person name="Howarth C."/>
            <person name="Imamovic A."/>
            <person name="Ireland A."/>
            <person name="Larimer J."/>
            <person name="McCowan C."/>
            <person name="Murphy C."/>
            <person name="Pearson M."/>
            <person name="Poon T.W."/>
            <person name="Priest M."/>
            <person name="Roberts A."/>
            <person name="Saif S."/>
            <person name="Shea T."/>
            <person name="Sykes S."/>
            <person name="Wortman J."/>
            <person name="Nusbaum C."/>
            <person name="Birren B."/>
        </authorList>
    </citation>
    <scope>NUCLEOTIDE SEQUENCE [LARGE SCALE GENOMIC DNA]</scope>
    <source>
        <strain evidence="2">CHvinca01</strain>
    </source>
</reference>
<dbReference type="EMBL" id="KI677785">
    <property type="protein sequence ID" value="ETM01208.1"/>
    <property type="molecule type" value="Genomic_DNA"/>
</dbReference>
<dbReference type="OrthoDB" id="127716at2759"/>
<evidence type="ECO:0000313" key="1">
    <source>
        <dbReference type="EMBL" id="ETL48115.1"/>
    </source>
</evidence>
<dbReference type="VEuPathDB" id="FungiDB:PPTG_22044"/>
<evidence type="ECO:0000313" key="2">
    <source>
        <dbReference type="EMBL" id="ETM01208.1"/>
    </source>
</evidence>
<dbReference type="Proteomes" id="UP000054423">
    <property type="component" value="Unassembled WGS sequence"/>
</dbReference>
<sequence length="151" mass="16859">MDVVDVGDDGNSESFDQMDDVQVPLAQVVDIDTKSGPIQDEALLLKPWEAVYGTTNGVMKSFDEVAKVCFMNDGFISEKQGPPFRTRFAHLLRQHQKNPLASMRVPGTTEGYNGREFLLDEIISRINDATELQGAQNREQHQQQNGIESFG</sequence>
<gene>
    <name evidence="1" type="ORF">L916_02237</name>
    <name evidence="2" type="ORF">L917_02174</name>
</gene>
<protein>
    <submittedName>
        <fullName evidence="1">Uncharacterized protein</fullName>
    </submittedName>
</protein>
<organism evidence="1 3">
    <name type="scientific">Phytophthora nicotianae</name>
    <name type="common">Potato buckeye rot agent</name>
    <name type="synonym">Phytophthora parasitica</name>
    <dbReference type="NCBI Taxonomy" id="4792"/>
    <lineage>
        <taxon>Eukaryota</taxon>
        <taxon>Sar</taxon>
        <taxon>Stramenopiles</taxon>
        <taxon>Oomycota</taxon>
        <taxon>Peronosporomycetes</taxon>
        <taxon>Peronosporales</taxon>
        <taxon>Peronosporaceae</taxon>
        <taxon>Phytophthora</taxon>
    </lineage>
</organism>
<reference evidence="1 3" key="2">
    <citation type="submission" date="2013-11" db="EMBL/GenBank/DDBJ databases">
        <title>The Genome Sequence of Phytophthora parasitica CJ05E6.</title>
        <authorList>
            <consortium name="The Broad Institute Genomics Platform"/>
            <person name="Russ C."/>
            <person name="Tyler B."/>
            <person name="Panabieres F."/>
            <person name="Shan W."/>
            <person name="Tripathy S."/>
            <person name="Grunwald N."/>
            <person name="Machado M."/>
            <person name="Johnson C.S."/>
            <person name="Arredondo F."/>
            <person name="Hong C."/>
            <person name="Coffey M."/>
            <person name="Young S.K."/>
            <person name="Zeng Q."/>
            <person name="Gargeya S."/>
            <person name="Fitzgerald M."/>
            <person name="Abouelleil A."/>
            <person name="Alvarado L."/>
            <person name="Chapman S.B."/>
            <person name="Gainer-Dewar J."/>
            <person name="Goldberg J."/>
            <person name="Griggs A."/>
            <person name="Gujja S."/>
            <person name="Hansen M."/>
            <person name="Howarth C."/>
            <person name="Imamovic A."/>
            <person name="Ireland A."/>
            <person name="Larimer J."/>
            <person name="McCowan C."/>
            <person name="Murphy C."/>
            <person name="Pearson M."/>
            <person name="Poon T.W."/>
            <person name="Priest M."/>
            <person name="Roberts A."/>
            <person name="Saif S."/>
            <person name="Shea T."/>
            <person name="Sykes S."/>
            <person name="Wortman J."/>
            <person name="Nusbaum C."/>
            <person name="Birren B."/>
        </authorList>
    </citation>
    <scope>NUCLEOTIDE SEQUENCE [LARGE SCALE GENOMIC DNA]</scope>
    <source>
        <strain evidence="1 3">CJ05E6</strain>
    </source>
</reference>
<proteinExistence type="predicted"/>